<evidence type="ECO:0000256" key="3">
    <source>
        <dbReference type="ARBA" id="ARBA00001964"/>
    </source>
</evidence>
<dbReference type="SUPFAM" id="SSF52518">
    <property type="entry name" value="Thiamin diphosphate-binding fold (THDP-binding)"/>
    <property type="match status" value="3"/>
</dbReference>
<keyword evidence="10" id="KW-0786">Thiamine pyrophosphate</keyword>
<dbReference type="FunFam" id="3.40.50.920:FF:000003">
    <property type="entry name" value="Transketolase"/>
    <property type="match status" value="1"/>
</dbReference>
<keyword evidence="7" id="KW-0808">Transferase</keyword>
<comment type="cofactor">
    <cofactor evidence="1">
        <name>Co(2+)</name>
        <dbReference type="ChEBI" id="CHEBI:48828"/>
    </cofactor>
</comment>
<dbReference type="FunCoup" id="A0A409VEY6">
    <property type="interactions" value="358"/>
</dbReference>
<comment type="cofactor">
    <cofactor evidence="2">
        <name>Mg(2+)</name>
        <dbReference type="ChEBI" id="CHEBI:18420"/>
    </cofactor>
</comment>
<keyword evidence="9" id="KW-0460">Magnesium</keyword>
<evidence type="ECO:0000259" key="12">
    <source>
        <dbReference type="SMART" id="SM00861"/>
    </source>
</evidence>
<dbReference type="AlphaFoldDB" id="A0A409VEY6"/>
<name>A0A409VEY6_9AGAR</name>
<dbReference type="Gene3D" id="3.40.50.920">
    <property type="match status" value="1"/>
</dbReference>
<dbReference type="Pfam" id="PF22613">
    <property type="entry name" value="Transketolase_C_1"/>
    <property type="match status" value="1"/>
</dbReference>
<comment type="cofactor">
    <cofactor evidence="3">
        <name>thiamine diphosphate</name>
        <dbReference type="ChEBI" id="CHEBI:58937"/>
    </cofactor>
</comment>
<dbReference type="OrthoDB" id="10267175at2759"/>
<comment type="caution">
    <text evidence="13">The sequence shown here is derived from an EMBL/GenBank/DDBJ whole genome shotgun (WGS) entry which is preliminary data.</text>
</comment>
<evidence type="ECO:0000256" key="9">
    <source>
        <dbReference type="ARBA" id="ARBA00022842"/>
    </source>
</evidence>
<organism evidence="13 14">
    <name type="scientific">Gymnopilus dilepis</name>
    <dbReference type="NCBI Taxonomy" id="231916"/>
    <lineage>
        <taxon>Eukaryota</taxon>
        <taxon>Fungi</taxon>
        <taxon>Dikarya</taxon>
        <taxon>Basidiomycota</taxon>
        <taxon>Agaricomycotina</taxon>
        <taxon>Agaricomycetes</taxon>
        <taxon>Agaricomycetidae</taxon>
        <taxon>Agaricales</taxon>
        <taxon>Agaricineae</taxon>
        <taxon>Hymenogastraceae</taxon>
        <taxon>Gymnopilus</taxon>
    </lineage>
</organism>
<evidence type="ECO:0000256" key="2">
    <source>
        <dbReference type="ARBA" id="ARBA00001946"/>
    </source>
</evidence>
<evidence type="ECO:0000256" key="8">
    <source>
        <dbReference type="ARBA" id="ARBA00022723"/>
    </source>
</evidence>
<dbReference type="Pfam" id="PF00456">
    <property type="entry name" value="Transketolase_N"/>
    <property type="match status" value="3"/>
</dbReference>
<comment type="similarity">
    <text evidence="4">Belongs to the transketolase family.</text>
</comment>
<sequence length="746" mass="80869">MSSFTAHPADDTAIATIRILAADVVSKANSGHPGAPMGLAPAAHVLFSRFLNANPKDSKWFNRDRFVLSNGLVYYLIYTDLISLSFRLQTCFARIWILSSLLTCCWRRCALQYVLLHLLGYKLSMDDLKQFRQLDSKTPGHPEAGHTDGIEVTTGPLGQGFANGVGLAMAQAHLAATYNKDGFDLINNYTYVFTGDGCLMEGVASEAASLGGHLQLGNLIVVSLTWFDLSTTTTVSQTFDLASTISFINSTDISIDGDTAVAFTENVEQRFLSYGWQVLHVDNGDSDLGGIYSAIAEARQEKNKPTLIRLRTTIGFGSKQAGTHGVHGSPLKADDIAQLKAKFGFPTDQSFYVPKETYELYAEFGKRGGALQAQWNSLLESYAQKYPNEHAELTRRIAGKLPEGWEKNLPVYKPSDPAQASRKLSEIVLTHLVPNIPELLGGSADLTGSNLTKVKGTVDFQPPSTGLGNYAGTYIRYGVREHGMGAIANGLAAYGAIIPFVATFLNFVSYASGAVRLSALSGHHVIWVATHDSIGLGEDGPTHQPVETAIALRATPNLAFWRPADGNETSAAYYVALTSKKTPSVLSLSRQNLPNLEGSTIEKALRGGYVLHEEENEDLTIVSTGSEVSIAVEAASKLKAEGIKTRVVSLPCWLTFDQQDEQYRLSVLRSGAPILSLEALSTAGWQKYSHEQYGLPSWGASAPYQKVYERFGITGTNIASVGKKVVEFYKKQGVPVVSPLLKAIHL</sequence>
<comment type="catalytic activity">
    <reaction evidence="11">
        <text>D-sedoheptulose 7-phosphate + D-glyceraldehyde 3-phosphate = aldehydo-D-ribose 5-phosphate + D-xylulose 5-phosphate</text>
        <dbReference type="Rhea" id="RHEA:10508"/>
        <dbReference type="ChEBI" id="CHEBI:57483"/>
        <dbReference type="ChEBI" id="CHEBI:57737"/>
        <dbReference type="ChEBI" id="CHEBI:58273"/>
        <dbReference type="ChEBI" id="CHEBI:59776"/>
        <dbReference type="EC" id="2.2.1.1"/>
    </reaction>
</comment>
<dbReference type="InterPro" id="IPR009014">
    <property type="entry name" value="Transketo_C/PFOR_II"/>
</dbReference>
<dbReference type="Pfam" id="PF02779">
    <property type="entry name" value="Transket_pyr"/>
    <property type="match status" value="1"/>
</dbReference>
<dbReference type="PANTHER" id="PTHR43522">
    <property type="entry name" value="TRANSKETOLASE"/>
    <property type="match status" value="1"/>
</dbReference>
<protein>
    <recommendedName>
        <fullName evidence="6">transketolase</fullName>
        <ecNumber evidence="6">2.2.1.1</ecNumber>
    </recommendedName>
</protein>
<dbReference type="SUPFAM" id="SSF52922">
    <property type="entry name" value="TK C-terminal domain-like"/>
    <property type="match status" value="1"/>
</dbReference>
<accession>A0A409VEY6</accession>
<evidence type="ECO:0000256" key="1">
    <source>
        <dbReference type="ARBA" id="ARBA00001941"/>
    </source>
</evidence>
<dbReference type="SMART" id="SM00861">
    <property type="entry name" value="Transket_pyr"/>
    <property type="match status" value="1"/>
</dbReference>
<dbReference type="InterPro" id="IPR005475">
    <property type="entry name" value="Transketolase-like_Pyr-bd"/>
</dbReference>
<proteinExistence type="inferred from homology"/>
<dbReference type="STRING" id="231916.A0A409VEY6"/>
<evidence type="ECO:0000313" key="14">
    <source>
        <dbReference type="Proteomes" id="UP000284706"/>
    </source>
</evidence>
<keyword evidence="8" id="KW-0479">Metal-binding</keyword>
<gene>
    <name evidence="13" type="ORF">CVT26_002777</name>
</gene>
<dbReference type="InterPro" id="IPR029061">
    <property type="entry name" value="THDP-binding"/>
</dbReference>
<comment type="subunit">
    <text evidence="5">Homodimer.</text>
</comment>
<dbReference type="InterPro" id="IPR005474">
    <property type="entry name" value="Transketolase_N"/>
</dbReference>
<dbReference type="PANTHER" id="PTHR43522:SF2">
    <property type="entry name" value="TRANSKETOLASE 1-RELATED"/>
    <property type="match status" value="1"/>
</dbReference>
<dbReference type="GO" id="GO:0046872">
    <property type="term" value="F:metal ion binding"/>
    <property type="evidence" value="ECO:0007669"/>
    <property type="project" value="UniProtKB-KW"/>
</dbReference>
<dbReference type="GO" id="GO:0006098">
    <property type="term" value="P:pentose-phosphate shunt"/>
    <property type="evidence" value="ECO:0007669"/>
    <property type="project" value="TreeGrafter"/>
</dbReference>
<evidence type="ECO:0000256" key="11">
    <source>
        <dbReference type="ARBA" id="ARBA00049473"/>
    </source>
</evidence>
<feature type="domain" description="Transketolase-like pyrimidine-binding" evidence="12">
    <location>
        <begin position="419"/>
        <end position="595"/>
    </location>
</feature>
<dbReference type="FunFam" id="3.40.50.970:FF:000003">
    <property type="entry name" value="Transketolase"/>
    <property type="match status" value="1"/>
</dbReference>
<evidence type="ECO:0000256" key="7">
    <source>
        <dbReference type="ARBA" id="ARBA00022679"/>
    </source>
</evidence>
<evidence type="ECO:0000256" key="6">
    <source>
        <dbReference type="ARBA" id="ARBA00013152"/>
    </source>
</evidence>
<dbReference type="PROSITE" id="PS00801">
    <property type="entry name" value="TRANSKETOLASE_1"/>
    <property type="match status" value="1"/>
</dbReference>
<dbReference type="InterPro" id="IPR049557">
    <property type="entry name" value="Transketolase_CS"/>
</dbReference>
<evidence type="ECO:0000256" key="4">
    <source>
        <dbReference type="ARBA" id="ARBA00007131"/>
    </source>
</evidence>
<evidence type="ECO:0000256" key="5">
    <source>
        <dbReference type="ARBA" id="ARBA00011738"/>
    </source>
</evidence>
<dbReference type="GO" id="GO:0004802">
    <property type="term" value="F:transketolase activity"/>
    <property type="evidence" value="ECO:0007669"/>
    <property type="project" value="UniProtKB-EC"/>
</dbReference>
<dbReference type="CDD" id="cd02012">
    <property type="entry name" value="TPP_TK"/>
    <property type="match status" value="1"/>
</dbReference>
<dbReference type="Gene3D" id="3.40.50.970">
    <property type="match status" value="3"/>
</dbReference>
<keyword evidence="14" id="KW-1185">Reference proteome</keyword>
<dbReference type="Proteomes" id="UP000284706">
    <property type="component" value="Unassembled WGS sequence"/>
</dbReference>
<dbReference type="InterPro" id="IPR055152">
    <property type="entry name" value="Transketolase-like_C_2"/>
</dbReference>
<reference evidence="13 14" key="1">
    <citation type="journal article" date="2018" name="Evol. Lett.">
        <title>Horizontal gene cluster transfer increased hallucinogenic mushroom diversity.</title>
        <authorList>
            <person name="Reynolds H.T."/>
            <person name="Vijayakumar V."/>
            <person name="Gluck-Thaler E."/>
            <person name="Korotkin H.B."/>
            <person name="Matheny P.B."/>
            <person name="Slot J.C."/>
        </authorList>
    </citation>
    <scope>NUCLEOTIDE SEQUENCE [LARGE SCALE GENOMIC DNA]</scope>
    <source>
        <strain evidence="13 14">SRW20</strain>
    </source>
</reference>
<evidence type="ECO:0000313" key="13">
    <source>
        <dbReference type="EMBL" id="PPQ64687.1"/>
    </source>
</evidence>
<dbReference type="InterPro" id="IPR033247">
    <property type="entry name" value="Transketolase_fam"/>
</dbReference>
<dbReference type="CDD" id="cd07033">
    <property type="entry name" value="TPP_PYR_DXS_TK_like"/>
    <property type="match status" value="1"/>
</dbReference>
<dbReference type="EMBL" id="NHYE01005664">
    <property type="protein sequence ID" value="PPQ64687.1"/>
    <property type="molecule type" value="Genomic_DNA"/>
</dbReference>
<evidence type="ECO:0000256" key="10">
    <source>
        <dbReference type="ARBA" id="ARBA00023052"/>
    </source>
</evidence>
<dbReference type="InParanoid" id="A0A409VEY6"/>
<dbReference type="GO" id="GO:0005634">
    <property type="term" value="C:nucleus"/>
    <property type="evidence" value="ECO:0007669"/>
    <property type="project" value="TreeGrafter"/>
</dbReference>
<dbReference type="EC" id="2.2.1.1" evidence="6"/>
<dbReference type="GO" id="GO:0005829">
    <property type="term" value="C:cytosol"/>
    <property type="evidence" value="ECO:0007669"/>
    <property type="project" value="TreeGrafter"/>
</dbReference>